<name>A0A433A388_9FUNG</name>
<feature type="non-terminal residue" evidence="2">
    <location>
        <position position="1"/>
    </location>
</feature>
<dbReference type="Proteomes" id="UP000268093">
    <property type="component" value="Unassembled WGS sequence"/>
</dbReference>
<accession>A0A433A388</accession>
<dbReference type="GO" id="GO:0005634">
    <property type="term" value="C:nucleus"/>
    <property type="evidence" value="ECO:0007669"/>
    <property type="project" value="TreeGrafter"/>
</dbReference>
<dbReference type="GO" id="GO:0016538">
    <property type="term" value="F:cyclin-dependent protein serine/threonine kinase regulator activity"/>
    <property type="evidence" value="ECO:0007669"/>
    <property type="project" value="TreeGrafter"/>
</dbReference>
<comment type="caution">
    <text evidence="2">The sequence shown here is derived from an EMBL/GenBank/DDBJ whole genome shotgun (WGS) entry which is preliminary data.</text>
</comment>
<feature type="compositionally biased region" description="Low complexity" evidence="1">
    <location>
        <begin position="34"/>
        <end position="45"/>
    </location>
</feature>
<feature type="region of interest" description="Disordered" evidence="1">
    <location>
        <begin position="12"/>
        <end position="61"/>
    </location>
</feature>
<organism evidence="2 3">
    <name type="scientific">Jimgerdemannia flammicorona</name>
    <dbReference type="NCBI Taxonomy" id="994334"/>
    <lineage>
        <taxon>Eukaryota</taxon>
        <taxon>Fungi</taxon>
        <taxon>Fungi incertae sedis</taxon>
        <taxon>Mucoromycota</taxon>
        <taxon>Mucoromycotina</taxon>
        <taxon>Endogonomycetes</taxon>
        <taxon>Endogonales</taxon>
        <taxon>Endogonaceae</taxon>
        <taxon>Jimgerdemannia</taxon>
    </lineage>
</organism>
<protein>
    <submittedName>
        <fullName evidence="2">Cyclin-domain-containing protein</fullName>
    </submittedName>
</protein>
<proteinExistence type="predicted"/>
<feature type="compositionally biased region" description="Low complexity" evidence="1">
    <location>
        <begin position="309"/>
        <end position="324"/>
    </location>
</feature>
<gene>
    <name evidence="2" type="ORF">BC936DRAFT_140879</name>
</gene>
<dbReference type="AlphaFoldDB" id="A0A433A388"/>
<evidence type="ECO:0000313" key="2">
    <source>
        <dbReference type="EMBL" id="RUO97158.1"/>
    </source>
</evidence>
<feature type="compositionally biased region" description="Polar residues" evidence="1">
    <location>
        <begin position="295"/>
        <end position="308"/>
    </location>
</feature>
<dbReference type="CDD" id="cd20558">
    <property type="entry name" value="CYCLIN_ScPCL7-like"/>
    <property type="match status" value="1"/>
</dbReference>
<evidence type="ECO:0000313" key="3">
    <source>
        <dbReference type="Proteomes" id="UP000268093"/>
    </source>
</evidence>
<dbReference type="Gene3D" id="1.10.472.10">
    <property type="entry name" value="Cyclin-like"/>
    <property type="match status" value="1"/>
</dbReference>
<dbReference type="EMBL" id="RBNI01018186">
    <property type="protein sequence ID" value="RUO97158.1"/>
    <property type="molecule type" value="Genomic_DNA"/>
</dbReference>
<dbReference type="PANTHER" id="PTHR15615:SF94">
    <property type="entry name" value="PHO85 CYCLIN-6-RELATED"/>
    <property type="match status" value="1"/>
</dbReference>
<dbReference type="PANTHER" id="PTHR15615">
    <property type="match status" value="1"/>
</dbReference>
<feature type="region of interest" description="Disordered" evidence="1">
    <location>
        <begin position="358"/>
        <end position="403"/>
    </location>
</feature>
<dbReference type="InterPro" id="IPR036915">
    <property type="entry name" value="Cyclin-like_sf"/>
</dbReference>
<reference evidence="2 3" key="1">
    <citation type="journal article" date="2018" name="New Phytol.">
        <title>Phylogenomics of Endogonaceae and evolution of mycorrhizas within Mucoromycota.</title>
        <authorList>
            <person name="Chang Y."/>
            <person name="Desiro A."/>
            <person name="Na H."/>
            <person name="Sandor L."/>
            <person name="Lipzen A."/>
            <person name="Clum A."/>
            <person name="Barry K."/>
            <person name="Grigoriev I.V."/>
            <person name="Martin F.M."/>
            <person name="Stajich J.E."/>
            <person name="Smith M.E."/>
            <person name="Bonito G."/>
            <person name="Spatafora J.W."/>
        </authorList>
    </citation>
    <scope>NUCLEOTIDE SEQUENCE [LARGE SCALE GENOMIC DNA]</scope>
    <source>
        <strain evidence="2 3">GMNB39</strain>
    </source>
</reference>
<dbReference type="GO" id="GO:0019901">
    <property type="term" value="F:protein kinase binding"/>
    <property type="evidence" value="ECO:0007669"/>
    <property type="project" value="InterPro"/>
</dbReference>
<feature type="compositionally biased region" description="Polar residues" evidence="1">
    <location>
        <begin position="383"/>
        <end position="399"/>
    </location>
</feature>
<keyword evidence="3" id="KW-1185">Reference proteome</keyword>
<feature type="region of interest" description="Disordered" evidence="1">
    <location>
        <begin position="285"/>
        <end position="334"/>
    </location>
</feature>
<dbReference type="Pfam" id="PF08613">
    <property type="entry name" value="Cyclin"/>
    <property type="match status" value="1"/>
</dbReference>
<sequence length="473" mass="51502">ALTTNTAALENHYRNQRPLSSHLAIPPPPHETHPAFPSSATTTHRSPSHTPPPTPPLEDATSSAAVAAAAAAVSELPRSPHYMEQHFDIATHPVHETLKLVAYLLESILAANDRLPNATVTHFHSRAIPNIGVQAYLSRILRFAPFTNEVLLSILVYFDRIAKLSEEKQNTFVINSYNIHRLLIASVVVASKYSSDVFYPNTRYAKVGGLPITELNSLELEFLFLCNFDLHVRLEDLQEYGDQLLSHGIQNFQLTQDATTPPASDTHPAQTLILSPTCSSSISFDSGQVPIPTTADPSNLSPSTESTCSPKTPAFTPPTSAADSAPPPAKRHQPDPVPVVAVMSSPVVMADFRPLSQVFPPTPSGRETPKSPRSFMVPMQAPRTPSTLRPETVTVSSGDSARLPQYHSATHHLHLRKGRQQQHPYYHEVWVPQGGDGSSSRMGTLRAEKTLAGSRGDGKEAEAGCMMDVAREM</sequence>
<dbReference type="GO" id="GO:0000307">
    <property type="term" value="C:cyclin-dependent protein kinase holoenzyme complex"/>
    <property type="evidence" value="ECO:0007669"/>
    <property type="project" value="TreeGrafter"/>
</dbReference>
<dbReference type="OrthoDB" id="1060854at2759"/>
<dbReference type="SUPFAM" id="SSF47954">
    <property type="entry name" value="Cyclin-like"/>
    <property type="match status" value="1"/>
</dbReference>
<evidence type="ECO:0000256" key="1">
    <source>
        <dbReference type="SAM" id="MobiDB-lite"/>
    </source>
</evidence>
<dbReference type="InterPro" id="IPR013922">
    <property type="entry name" value="Cyclin_PHO80-like"/>
</dbReference>